<dbReference type="FunFam" id="1.10.10.10:FF:000087">
    <property type="entry name" value="Transcriptional adapter 2"/>
    <property type="match status" value="1"/>
</dbReference>
<dbReference type="PANTHER" id="PTHR12374">
    <property type="entry name" value="TRANSCRIPTIONAL ADAPTOR 2 ADA2 -RELATED"/>
    <property type="match status" value="1"/>
</dbReference>
<dbReference type="InterPro" id="IPR036388">
    <property type="entry name" value="WH-like_DNA-bd_sf"/>
</dbReference>
<dbReference type="GO" id="GO:0006338">
    <property type="term" value="P:chromatin remodeling"/>
    <property type="evidence" value="ECO:0007669"/>
    <property type="project" value="TreeGrafter"/>
</dbReference>
<dbReference type="GO" id="GO:0003713">
    <property type="term" value="F:transcription coactivator activity"/>
    <property type="evidence" value="ECO:0007669"/>
    <property type="project" value="TreeGrafter"/>
</dbReference>
<dbReference type="GO" id="GO:0006357">
    <property type="term" value="P:regulation of transcription by RNA polymerase II"/>
    <property type="evidence" value="ECO:0007669"/>
    <property type="project" value="TreeGrafter"/>
</dbReference>
<dbReference type="Gene3D" id="1.10.10.10">
    <property type="entry name" value="Winged helix-like DNA-binding domain superfamily/Winged helix DNA-binding domain"/>
    <property type="match status" value="1"/>
</dbReference>
<dbReference type="InterPro" id="IPR007526">
    <property type="entry name" value="SWIRM"/>
</dbReference>
<sequence length="92" mass="10325">MPTPIAGITPMTLTQESAPDLHLLTPEEVKLCEIVRLQPKPYIMIKEQIMSHAVKGNGALRKKQVREICRLDSHKGGRIFDFFVTAGWIGRA</sequence>
<feature type="non-terminal residue" evidence="2">
    <location>
        <position position="92"/>
    </location>
</feature>
<organism evidence="2 3">
    <name type="scientific">Verticillium longisporum</name>
    <name type="common">Verticillium dahliae var. longisporum</name>
    <dbReference type="NCBI Taxonomy" id="100787"/>
    <lineage>
        <taxon>Eukaryota</taxon>
        <taxon>Fungi</taxon>
        <taxon>Dikarya</taxon>
        <taxon>Ascomycota</taxon>
        <taxon>Pezizomycotina</taxon>
        <taxon>Sordariomycetes</taxon>
        <taxon>Hypocreomycetidae</taxon>
        <taxon>Glomerellales</taxon>
        <taxon>Plectosphaerellaceae</taxon>
        <taxon>Verticillium</taxon>
    </lineage>
</organism>
<dbReference type="InterPro" id="IPR009057">
    <property type="entry name" value="Homeodomain-like_sf"/>
</dbReference>
<dbReference type="AlphaFoldDB" id="A0A0G4KVM5"/>
<dbReference type="GO" id="GO:0005634">
    <property type="term" value="C:nucleus"/>
    <property type="evidence" value="ECO:0007669"/>
    <property type="project" value="TreeGrafter"/>
</dbReference>
<keyword evidence="3" id="KW-1185">Reference proteome</keyword>
<evidence type="ECO:0000259" key="1">
    <source>
        <dbReference type="PROSITE" id="PS50934"/>
    </source>
</evidence>
<reference evidence="2 3" key="1">
    <citation type="submission" date="2015-05" db="EMBL/GenBank/DDBJ databases">
        <authorList>
            <person name="Wang D.B."/>
            <person name="Wang M."/>
        </authorList>
    </citation>
    <scope>NUCLEOTIDE SEQUENCE [LARGE SCALE GENOMIC DNA]</scope>
    <source>
        <strain evidence="2">VL1</strain>
    </source>
</reference>
<name>A0A0G4KVM5_VERLO</name>
<dbReference type="PANTHER" id="PTHR12374:SF20">
    <property type="entry name" value="TRANSCRIPTIONAL ADAPTER 2-ALPHA"/>
    <property type="match status" value="1"/>
</dbReference>
<dbReference type="GO" id="GO:0003682">
    <property type="term" value="F:chromatin binding"/>
    <property type="evidence" value="ECO:0007669"/>
    <property type="project" value="TreeGrafter"/>
</dbReference>
<dbReference type="Proteomes" id="UP000044602">
    <property type="component" value="Unassembled WGS sequence"/>
</dbReference>
<protein>
    <recommendedName>
        <fullName evidence="1">SWIRM domain-containing protein</fullName>
    </recommendedName>
</protein>
<evidence type="ECO:0000313" key="3">
    <source>
        <dbReference type="Proteomes" id="UP000044602"/>
    </source>
</evidence>
<dbReference type="SUPFAM" id="SSF46689">
    <property type="entry name" value="Homeodomain-like"/>
    <property type="match status" value="1"/>
</dbReference>
<dbReference type="GO" id="GO:0070461">
    <property type="term" value="C:SAGA-type complex"/>
    <property type="evidence" value="ECO:0007669"/>
    <property type="project" value="TreeGrafter"/>
</dbReference>
<accession>A0A0G4KVM5</accession>
<proteinExistence type="predicted"/>
<dbReference type="EMBL" id="CVQH01005002">
    <property type="protein sequence ID" value="CRK13787.1"/>
    <property type="molecule type" value="Genomic_DNA"/>
</dbReference>
<dbReference type="PROSITE" id="PS50934">
    <property type="entry name" value="SWIRM"/>
    <property type="match status" value="1"/>
</dbReference>
<evidence type="ECO:0000313" key="2">
    <source>
        <dbReference type="EMBL" id="CRK13787.1"/>
    </source>
</evidence>
<gene>
    <name evidence="2" type="ORF">BN1708_010944</name>
</gene>
<dbReference type="Pfam" id="PF04433">
    <property type="entry name" value="SWIRM"/>
    <property type="match status" value="1"/>
</dbReference>
<feature type="domain" description="SWIRM" evidence="1">
    <location>
        <begin position="4"/>
        <end position="92"/>
    </location>
</feature>
<dbReference type="STRING" id="100787.A0A0G4KVM5"/>